<dbReference type="GO" id="GO:0015562">
    <property type="term" value="F:efflux transmembrane transporter activity"/>
    <property type="evidence" value="ECO:0007669"/>
    <property type="project" value="InterPro"/>
</dbReference>
<name>A0A4U6D3A6_9BACT</name>
<comment type="caution">
    <text evidence="9">The sequence shown here is derived from an EMBL/GenBank/DDBJ whole genome shotgun (WGS) entry which is preliminary data.</text>
</comment>
<dbReference type="RefSeq" id="WP_137342121.1">
    <property type="nucleotide sequence ID" value="NZ_BSQH01000004.1"/>
</dbReference>
<reference evidence="9 10" key="1">
    <citation type="submission" date="2019-05" db="EMBL/GenBank/DDBJ databases">
        <title>Dyadobacter AR-3-8 sp. nov., isolated from arctic soil.</title>
        <authorList>
            <person name="Chaudhary D.K."/>
        </authorList>
    </citation>
    <scope>NUCLEOTIDE SEQUENCE [LARGE SCALE GENOMIC DNA]</scope>
    <source>
        <strain evidence="9 10">AR-3-8</strain>
    </source>
</reference>
<keyword evidence="10" id="KW-1185">Reference proteome</keyword>
<gene>
    <name evidence="9" type="ORF">FDK13_21740</name>
</gene>
<sequence length="473" mass="51846">MIRFNFAACLLLALTSWQNTAGQSIPKTLSLTEAVNLAVENYPSVKIKAAEIQATQAESNAQLMSYNRPTLSFQAQALFATSNQVRGTSFPNGGTAISSTGSIKVNGYSADAVWSSFSTILGSYKIASFGKKRADETMYRVGTEQARADYDREIFDQKARAADAYLMALVYQDAVQVQQKNLERTQQFFNVIQATAKAGLRPGVDSSMATAELSKATLLLLESQRLAKDQKIKLAQLLGGGSSDFQLVADRFNRSLPNQSPVVSELNASEHPLLQYYQKRIGFSEAKAISIRKSYLPSIMAVGALWGRGSGISDKTDADGNFNYNASLSGLRFRAYNYMAGVSTLWNISDVFRTRQQTKAQQFLTESYQQGYNQMQIQLQGELESADLQYSAALQTVTQAPVQLSAAQDAYNQADARYKAGLSTILELTQAVTLLNRAEIDQIVAHNNVWRALLQKAAANGNINGFLSQVNQN</sequence>
<feature type="chain" id="PRO_5020589748" evidence="8">
    <location>
        <begin position="22"/>
        <end position="473"/>
    </location>
</feature>
<dbReference type="Proteomes" id="UP000304900">
    <property type="component" value="Unassembled WGS sequence"/>
</dbReference>
<dbReference type="Pfam" id="PF02321">
    <property type="entry name" value="OEP"/>
    <property type="match status" value="1"/>
</dbReference>
<keyword evidence="6" id="KW-0472">Membrane</keyword>
<evidence type="ECO:0000256" key="7">
    <source>
        <dbReference type="ARBA" id="ARBA00023237"/>
    </source>
</evidence>
<proteinExistence type="inferred from homology"/>
<dbReference type="SUPFAM" id="SSF56954">
    <property type="entry name" value="Outer membrane efflux proteins (OEP)"/>
    <property type="match status" value="1"/>
</dbReference>
<dbReference type="InterPro" id="IPR003423">
    <property type="entry name" value="OMP_efflux"/>
</dbReference>
<evidence type="ECO:0000256" key="5">
    <source>
        <dbReference type="ARBA" id="ARBA00022692"/>
    </source>
</evidence>
<dbReference type="GO" id="GO:0015288">
    <property type="term" value="F:porin activity"/>
    <property type="evidence" value="ECO:0007669"/>
    <property type="project" value="TreeGrafter"/>
</dbReference>
<dbReference type="GO" id="GO:1990281">
    <property type="term" value="C:efflux pump complex"/>
    <property type="evidence" value="ECO:0007669"/>
    <property type="project" value="TreeGrafter"/>
</dbReference>
<feature type="signal peptide" evidence="8">
    <location>
        <begin position="1"/>
        <end position="21"/>
    </location>
</feature>
<dbReference type="AlphaFoldDB" id="A0A4U6D3A6"/>
<keyword evidence="7" id="KW-0998">Cell outer membrane</keyword>
<keyword evidence="4" id="KW-1134">Transmembrane beta strand</keyword>
<dbReference type="OrthoDB" id="654853at2"/>
<evidence type="ECO:0000256" key="8">
    <source>
        <dbReference type="SAM" id="SignalP"/>
    </source>
</evidence>
<dbReference type="Gene3D" id="1.20.1600.10">
    <property type="entry name" value="Outer membrane efflux proteins (OEP)"/>
    <property type="match status" value="1"/>
</dbReference>
<evidence type="ECO:0000256" key="4">
    <source>
        <dbReference type="ARBA" id="ARBA00022452"/>
    </source>
</evidence>
<comment type="subcellular location">
    <subcellularLocation>
        <location evidence="1">Cell outer membrane</location>
    </subcellularLocation>
</comment>
<dbReference type="PANTHER" id="PTHR30026">
    <property type="entry name" value="OUTER MEMBRANE PROTEIN TOLC"/>
    <property type="match status" value="1"/>
</dbReference>
<dbReference type="GO" id="GO:0009279">
    <property type="term" value="C:cell outer membrane"/>
    <property type="evidence" value="ECO:0007669"/>
    <property type="project" value="UniProtKB-SubCell"/>
</dbReference>
<keyword evidence="8" id="KW-0732">Signal</keyword>
<evidence type="ECO:0000313" key="9">
    <source>
        <dbReference type="EMBL" id="TKT90358.1"/>
    </source>
</evidence>
<dbReference type="EMBL" id="SZVO01000010">
    <property type="protein sequence ID" value="TKT90358.1"/>
    <property type="molecule type" value="Genomic_DNA"/>
</dbReference>
<dbReference type="PANTHER" id="PTHR30026:SF20">
    <property type="entry name" value="OUTER MEMBRANE PROTEIN TOLC"/>
    <property type="match status" value="1"/>
</dbReference>
<dbReference type="InterPro" id="IPR051906">
    <property type="entry name" value="TolC-like"/>
</dbReference>
<evidence type="ECO:0000256" key="6">
    <source>
        <dbReference type="ARBA" id="ARBA00023136"/>
    </source>
</evidence>
<keyword evidence="3" id="KW-0813">Transport</keyword>
<evidence type="ECO:0000313" key="10">
    <source>
        <dbReference type="Proteomes" id="UP000304900"/>
    </source>
</evidence>
<keyword evidence="5" id="KW-0812">Transmembrane</keyword>
<organism evidence="9 10">
    <name type="scientific">Dyadobacter frigoris</name>
    <dbReference type="NCBI Taxonomy" id="2576211"/>
    <lineage>
        <taxon>Bacteria</taxon>
        <taxon>Pseudomonadati</taxon>
        <taxon>Bacteroidota</taxon>
        <taxon>Cytophagia</taxon>
        <taxon>Cytophagales</taxon>
        <taxon>Spirosomataceae</taxon>
        <taxon>Dyadobacter</taxon>
    </lineage>
</organism>
<accession>A0A4U6D3A6</accession>
<evidence type="ECO:0000256" key="1">
    <source>
        <dbReference type="ARBA" id="ARBA00004442"/>
    </source>
</evidence>
<evidence type="ECO:0000256" key="2">
    <source>
        <dbReference type="ARBA" id="ARBA00007613"/>
    </source>
</evidence>
<evidence type="ECO:0000256" key="3">
    <source>
        <dbReference type="ARBA" id="ARBA00022448"/>
    </source>
</evidence>
<protein>
    <submittedName>
        <fullName evidence="9">TolC family protein</fullName>
    </submittedName>
</protein>
<comment type="similarity">
    <text evidence="2">Belongs to the outer membrane factor (OMF) (TC 1.B.17) family.</text>
</comment>